<dbReference type="CDD" id="cd09634">
    <property type="entry name" value="Cas1_I-II-III"/>
    <property type="match status" value="1"/>
</dbReference>
<dbReference type="Pfam" id="PF00078">
    <property type="entry name" value="RVT_1"/>
    <property type="match status" value="1"/>
</dbReference>
<comment type="subunit">
    <text evidence="10 11">Homodimer, forms a heterotetramer with a Cas2 homodimer.</text>
</comment>
<dbReference type="PANTHER" id="PTHR34353:SF2">
    <property type="entry name" value="CRISPR-ASSOCIATED ENDONUCLEASE CAS1 1"/>
    <property type="match status" value="1"/>
</dbReference>
<name>A0ABT4TL17_9ACTN</name>
<comment type="caution">
    <text evidence="13">The sequence shown here is derived from an EMBL/GenBank/DDBJ whole genome shotgun (WGS) entry which is preliminary data.</text>
</comment>
<evidence type="ECO:0000313" key="13">
    <source>
        <dbReference type="EMBL" id="MDA2805404.1"/>
    </source>
</evidence>
<evidence type="ECO:0000256" key="4">
    <source>
        <dbReference type="ARBA" id="ARBA00022801"/>
    </source>
</evidence>
<dbReference type="InterPro" id="IPR043502">
    <property type="entry name" value="DNA/RNA_pol_sf"/>
</dbReference>
<feature type="binding site" evidence="11">
    <location>
        <position position="424"/>
    </location>
    <ligand>
        <name>Mn(2+)</name>
        <dbReference type="ChEBI" id="CHEBI:29035"/>
    </ligand>
</feature>
<evidence type="ECO:0000256" key="8">
    <source>
        <dbReference type="ARBA" id="ARBA00023211"/>
    </source>
</evidence>
<dbReference type="Gene3D" id="3.100.10.20">
    <property type="entry name" value="CRISPR-associated endonuclease Cas1, N-terminal domain"/>
    <property type="match status" value="1"/>
</dbReference>
<dbReference type="CDD" id="cd01651">
    <property type="entry name" value="RT_G2_intron"/>
    <property type="match status" value="1"/>
</dbReference>
<comment type="cofactor">
    <cofactor evidence="11">
        <name>Mg(2+)</name>
        <dbReference type="ChEBI" id="CHEBI:18420"/>
    </cofactor>
    <cofactor evidence="11">
        <name>Mn(2+)</name>
        <dbReference type="ChEBI" id="CHEBI:29035"/>
    </cofactor>
</comment>
<evidence type="ECO:0000256" key="10">
    <source>
        <dbReference type="ARBA" id="ARBA00038592"/>
    </source>
</evidence>
<proteinExistence type="inferred from homology"/>
<dbReference type="PROSITE" id="PS50878">
    <property type="entry name" value="RT_POL"/>
    <property type="match status" value="1"/>
</dbReference>
<evidence type="ECO:0000256" key="3">
    <source>
        <dbReference type="ARBA" id="ARBA00022759"/>
    </source>
</evidence>
<sequence length="599" mass="65581">MKSAAVQEFEKGALRRLLEISEQLREGTYAPEPVTAFEVPKPSGDARLLGIGTVGDRVVERAVLAVIEPCIDPVLLPWSFAYRKGLGVPDAVQALTEARESGSTWVLRADFADCFETIPRWPVITRLRELVPDAELCLLVQHLIQRKARGPGAHRLRPGSGRGLHQGSALSPLLSNLYLDSFDRTLLQHGRQVLRYGDDFAIPSESRHDAEQALAQATEAAREWGLELNTAKSQIVSFDEGVRFLGRTVGGHSKARPGERASPLEATMYITRPGALVRSRGDRVRVEHNDTTLMSVNLKRVRQVVGIGRVGFSTPFLHRALRQGVELVLLDDLGRFQGRLSAALGGDVHVRAAQYETALDGARALELARVFVAGKIANLRTGLLRASRQRGARPLDIAPAAEHLAHARSTALEAPGMNELLGAEGAAAREYFGLLGRLLPAEWGFTHRRRRPPPDPINAMLSLGYTLLLNDAVVACHIAGLDPEGGFLHTLRRGRASLALDLIEEFRPLIVDAVVARLLLGARLTPADFDTPQAERGCRMKPDALKTFLAAYETRMLTLARHPGLGRRVSYRTALVAQARLLAAVIAGEEQAYRPLAWR</sequence>
<dbReference type="Pfam" id="PF01867">
    <property type="entry name" value="Cas_Cas1"/>
    <property type="match status" value="1"/>
</dbReference>
<dbReference type="Gene3D" id="3.30.70.270">
    <property type="match status" value="1"/>
</dbReference>
<protein>
    <recommendedName>
        <fullName evidence="11">CRISPR-associated endonuclease Cas1</fullName>
        <ecNumber evidence="11">3.1.-.-</ecNumber>
    </recommendedName>
</protein>
<dbReference type="InterPro" id="IPR002729">
    <property type="entry name" value="CRISPR-assoc_Cas1"/>
</dbReference>
<keyword evidence="5 11" id="KW-0460">Magnesium</keyword>
<comment type="similarity">
    <text evidence="11">Belongs to the CRISPR-associated endonuclease Cas1 family.</text>
</comment>
<keyword evidence="8 11" id="KW-0464">Manganese</keyword>
<evidence type="ECO:0000313" key="14">
    <source>
        <dbReference type="Proteomes" id="UP001165685"/>
    </source>
</evidence>
<evidence type="ECO:0000256" key="6">
    <source>
        <dbReference type="ARBA" id="ARBA00023118"/>
    </source>
</evidence>
<keyword evidence="1 11" id="KW-0540">Nuclease</keyword>
<organism evidence="13 14">
    <name type="scientific">Nocardiopsis suaedae</name>
    <dbReference type="NCBI Taxonomy" id="3018444"/>
    <lineage>
        <taxon>Bacteria</taxon>
        <taxon>Bacillati</taxon>
        <taxon>Actinomycetota</taxon>
        <taxon>Actinomycetes</taxon>
        <taxon>Streptosporangiales</taxon>
        <taxon>Nocardiopsidaceae</taxon>
        <taxon>Nocardiopsis</taxon>
    </lineage>
</organism>
<comment type="function">
    <text evidence="9">Poorly processive, error-prone DNA polymerase involved in untargeted mutagenesis. Copies undamaged DNA at stalled replication forks, which arise in vivo from mismatched or misaligned primer ends. These misaligned primers can be extended by PolIV. Exhibits no 3'-5' exonuclease (proofreading) activity. May be involved in translesional synthesis, in conjunction with the beta clamp from PolIII.</text>
</comment>
<dbReference type="InterPro" id="IPR042206">
    <property type="entry name" value="CRISPR-assoc_Cas1_C"/>
</dbReference>
<feature type="binding site" evidence="11">
    <location>
        <position position="504"/>
    </location>
    <ligand>
        <name>Mn(2+)</name>
        <dbReference type="ChEBI" id="CHEBI:29035"/>
    </ligand>
</feature>
<dbReference type="EC" id="3.1.-.-" evidence="11"/>
<feature type="binding site" evidence="11">
    <location>
        <position position="489"/>
    </location>
    <ligand>
        <name>Mn(2+)</name>
        <dbReference type="ChEBI" id="CHEBI:29035"/>
    </ligand>
</feature>
<keyword evidence="14" id="KW-1185">Reference proteome</keyword>
<accession>A0ABT4TL17</accession>
<dbReference type="GO" id="GO:0004519">
    <property type="term" value="F:endonuclease activity"/>
    <property type="evidence" value="ECO:0007669"/>
    <property type="project" value="UniProtKB-KW"/>
</dbReference>
<dbReference type="SUPFAM" id="SSF56672">
    <property type="entry name" value="DNA/RNA polymerases"/>
    <property type="match status" value="1"/>
</dbReference>
<evidence type="ECO:0000256" key="2">
    <source>
        <dbReference type="ARBA" id="ARBA00022723"/>
    </source>
</evidence>
<keyword evidence="4 11" id="KW-0378">Hydrolase</keyword>
<dbReference type="InterPro" id="IPR000477">
    <property type="entry name" value="RT_dom"/>
</dbReference>
<comment type="function">
    <text evidence="11">CRISPR (clustered regularly interspaced short palindromic repeat), is an adaptive immune system that provides protection against mobile genetic elements (viruses, transposable elements and conjugative plasmids). CRISPR clusters contain spacers, sequences complementary to antecedent mobile elements, and target invading nucleic acids. CRISPR clusters are transcribed and processed into CRISPR RNA (crRNA). Acts as a dsDNA endonuclease. Involved in the integration of spacer DNA into the CRISPR cassette.</text>
</comment>
<dbReference type="Proteomes" id="UP001165685">
    <property type="component" value="Unassembled WGS sequence"/>
</dbReference>
<dbReference type="HAMAP" id="MF_01470">
    <property type="entry name" value="Cas1"/>
    <property type="match status" value="1"/>
</dbReference>
<dbReference type="EMBL" id="JAQFWP010000020">
    <property type="protein sequence ID" value="MDA2805404.1"/>
    <property type="molecule type" value="Genomic_DNA"/>
</dbReference>
<evidence type="ECO:0000256" key="5">
    <source>
        <dbReference type="ARBA" id="ARBA00022842"/>
    </source>
</evidence>
<evidence type="ECO:0000256" key="7">
    <source>
        <dbReference type="ARBA" id="ARBA00023125"/>
    </source>
</evidence>
<keyword evidence="7 11" id="KW-0238">DNA-binding</keyword>
<dbReference type="InterPro" id="IPR042211">
    <property type="entry name" value="CRISPR-assoc_Cas1_N"/>
</dbReference>
<dbReference type="Gene3D" id="1.20.120.920">
    <property type="entry name" value="CRISPR-associated endonuclease Cas1, C-terminal domain"/>
    <property type="match status" value="1"/>
</dbReference>
<dbReference type="RefSeq" id="WP_270678058.1">
    <property type="nucleotide sequence ID" value="NZ_JAQFWP010000020.1"/>
</dbReference>
<evidence type="ECO:0000256" key="1">
    <source>
        <dbReference type="ARBA" id="ARBA00022722"/>
    </source>
</evidence>
<dbReference type="PANTHER" id="PTHR34353">
    <property type="entry name" value="CRISPR-ASSOCIATED ENDONUCLEASE CAS1 1"/>
    <property type="match status" value="1"/>
</dbReference>
<feature type="domain" description="Reverse transcriptase" evidence="12">
    <location>
        <begin position="20"/>
        <end position="249"/>
    </location>
</feature>
<keyword evidence="6 11" id="KW-0051">Antiviral defense</keyword>
<evidence type="ECO:0000256" key="9">
    <source>
        <dbReference type="ARBA" id="ARBA00025589"/>
    </source>
</evidence>
<keyword evidence="3 11" id="KW-0255">Endonuclease</keyword>
<dbReference type="InterPro" id="IPR043128">
    <property type="entry name" value="Rev_trsase/Diguanyl_cyclase"/>
</dbReference>
<dbReference type="NCBIfam" id="TIGR00287">
    <property type="entry name" value="cas1"/>
    <property type="match status" value="1"/>
</dbReference>
<dbReference type="InterPro" id="IPR050646">
    <property type="entry name" value="Cas1"/>
</dbReference>
<evidence type="ECO:0000256" key="11">
    <source>
        <dbReference type="HAMAP-Rule" id="MF_01470"/>
    </source>
</evidence>
<keyword evidence="2 11" id="KW-0479">Metal-binding</keyword>
<gene>
    <name evidence="11 13" type="primary">cas1</name>
    <name evidence="13" type="ORF">O4U47_12860</name>
</gene>
<evidence type="ECO:0000259" key="12">
    <source>
        <dbReference type="PROSITE" id="PS50878"/>
    </source>
</evidence>
<reference evidence="13" key="1">
    <citation type="submission" date="2023-01" db="EMBL/GenBank/DDBJ databases">
        <title>Draft genome sequence of Nocardiopsis sp. LSu2-4 isolated from halophytes.</title>
        <authorList>
            <person name="Duangmal K."/>
            <person name="Chantavorakit T."/>
        </authorList>
    </citation>
    <scope>NUCLEOTIDE SEQUENCE</scope>
    <source>
        <strain evidence="13">LSu2-4</strain>
    </source>
</reference>